<evidence type="ECO:0000313" key="1">
    <source>
        <dbReference type="EMBL" id="BAU01082.1"/>
    </source>
</evidence>
<reference evidence="1 2" key="1">
    <citation type="journal article" date="2015" name="Sci. Rep.">
        <title>The power of single molecule real-time sequencing technology in the de novo assembly of a eukaryotic genome.</title>
        <authorList>
            <person name="Sakai H."/>
            <person name="Naito K."/>
            <person name="Ogiso-Tanaka E."/>
            <person name="Takahashi Y."/>
            <person name="Iseki K."/>
            <person name="Muto C."/>
            <person name="Satou K."/>
            <person name="Teruya K."/>
            <person name="Shiroma A."/>
            <person name="Shimoji M."/>
            <person name="Hirano T."/>
            <person name="Itoh T."/>
            <person name="Kaga A."/>
            <person name="Tomooka N."/>
        </authorList>
    </citation>
    <scope>NUCLEOTIDE SEQUENCE [LARGE SCALE GENOMIC DNA]</scope>
    <source>
        <strain evidence="2">cv. Shumari</strain>
    </source>
</reference>
<organism evidence="1 2">
    <name type="scientific">Vigna angularis var. angularis</name>
    <dbReference type="NCBI Taxonomy" id="157739"/>
    <lineage>
        <taxon>Eukaryota</taxon>
        <taxon>Viridiplantae</taxon>
        <taxon>Streptophyta</taxon>
        <taxon>Embryophyta</taxon>
        <taxon>Tracheophyta</taxon>
        <taxon>Spermatophyta</taxon>
        <taxon>Magnoliopsida</taxon>
        <taxon>eudicotyledons</taxon>
        <taxon>Gunneridae</taxon>
        <taxon>Pentapetalae</taxon>
        <taxon>rosids</taxon>
        <taxon>fabids</taxon>
        <taxon>Fabales</taxon>
        <taxon>Fabaceae</taxon>
        <taxon>Papilionoideae</taxon>
        <taxon>50 kb inversion clade</taxon>
        <taxon>NPAAA clade</taxon>
        <taxon>indigoferoid/millettioid clade</taxon>
        <taxon>Phaseoleae</taxon>
        <taxon>Vigna</taxon>
    </lineage>
</organism>
<gene>
    <name evidence="1" type="primary">Vigan.11G023900</name>
    <name evidence="1" type="ORF">VIGAN_11023900</name>
</gene>
<name>A0A0S3T7C0_PHAAN</name>
<evidence type="ECO:0000313" key="2">
    <source>
        <dbReference type="Proteomes" id="UP000291084"/>
    </source>
</evidence>
<proteinExistence type="predicted"/>
<sequence length="72" mass="8590">MKRESSSSRLYFLEGRRTDESIGSMSLSLVVVVVMRRRWRRSNNDGGGFRFVGWLRAKEKRRVMVMMMMWAQ</sequence>
<keyword evidence="2" id="KW-1185">Reference proteome</keyword>
<dbReference type="Proteomes" id="UP000291084">
    <property type="component" value="Chromosome 11"/>
</dbReference>
<accession>A0A0S3T7C0</accession>
<dbReference type="EMBL" id="AP015044">
    <property type="protein sequence ID" value="BAU01082.1"/>
    <property type="molecule type" value="Genomic_DNA"/>
</dbReference>
<protein>
    <submittedName>
        <fullName evidence="1">Uncharacterized protein</fullName>
    </submittedName>
</protein>
<dbReference type="AlphaFoldDB" id="A0A0S3T7C0"/>